<keyword evidence="1" id="KW-0472">Membrane</keyword>
<feature type="transmembrane region" description="Helical" evidence="1">
    <location>
        <begin position="21"/>
        <end position="45"/>
    </location>
</feature>
<dbReference type="RefSeq" id="WP_224037132.1">
    <property type="nucleotide sequence ID" value="NZ_AP024849.1"/>
</dbReference>
<protein>
    <recommendedName>
        <fullName evidence="4">Sensor histidine kinase</fullName>
    </recommendedName>
</protein>
<keyword evidence="3" id="KW-1185">Reference proteome</keyword>
<reference evidence="3" key="1">
    <citation type="submission" date="2021-07" db="EMBL/GenBank/DDBJ databases">
        <title>Complete genome sequencing of a Clostridium isolate.</title>
        <authorList>
            <person name="Ueki A."/>
            <person name="Tonouchi A."/>
        </authorList>
    </citation>
    <scope>NUCLEOTIDE SEQUENCE [LARGE SCALE GENOMIC DNA]</scope>
    <source>
        <strain evidence="3">C5S11</strain>
    </source>
</reference>
<dbReference type="Proteomes" id="UP000824633">
    <property type="component" value="Chromosome"/>
</dbReference>
<dbReference type="EMBL" id="AP024849">
    <property type="protein sequence ID" value="BCZ45547.1"/>
    <property type="molecule type" value="Genomic_DNA"/>
</dbReference>
<evidence type="ECO:0008006" key="4">
    <source>
        <dbReference type="Google" id="ProtNLM"/>
    </source>
</evidence>
<keyword evidence="1" id="KW-0812">Transmembrane</keyword>
<evidence type="ECO:0000313" key="2">
    <source>
        <dbReference type="EMBL" id="BCZ45547.1"/>
    </source>
</evidence>
<evidence type="ECO:0000256" key="1">
    <source>
        <dbReference type="SAM" id="Phobius"/>
    </source>
</evidence>
<organism evidence="2 3">
    <name type="scientific">Clostridium gelidum</name>
    <dbReference type="NCBI Taxonomy" id="704125"/>
    <lineage>
        <taxon>Bacteria</taxon>
        <taxon>Bacillati</taxon>
        <taxon>Bacillota</taxon>
        <taxon>Clostridia</taxon>
        <taxon>Eubacteriales</taxon>
        <taxon>Clostridiaceae</taxon>
        <taxon>Clostridium</taxon>
    </lineage>
</organism>
<proteinExistence type="predicted"/>
<keyword evidence="1" id="KW-1133">Transmembrane helix</keyword>
<evidence type="ECO:0000313" key="3">
    <source>
        <dbReference type="Proteomes" id="UP000824633"/>
    </source>
</evidence>
<gene>
    <name evidence="2" type="ORF">psyc5s11_16140</name>
</gene>
<sequence>MNNKVVILWEKVKQKLIDQSLIKKLITMYIFIIGIPIVIFSVYIFSSLSENAKHDAVNRANYDLSTEYDSVEKNVYISEIQLKL</sequence>
<name>A0ABM7T2R5_9CLOT</name>
<accession>A0ABM7T2R5</accession>